<dbReference type="EMBL" id="QXFV01000733">
    <property type="protein sequence ID" value="KAE9028477.1"/>
    <property type="molecule type" value="Genomic_DNA"/>
</dbReference>
<keyword evidence="1" id="KW-0732">Signal</keyword>
<gene>
    <name evidence="2" type="ORF">PR001_g11728</name>
    <name evidence="3" type="ORF">PR003_g17191</name>
</gene>
<reference evidence="2 4" key="1">
    <citation type="submission" date="2018-09" db="EMBL/GenBank/DDBJ databases">
        <title>Genomic investigation of the strawberry pathogen Phytophthora fragariae indicates pathogenicity is determined by transcriptional variation in three key races.</title>
        <authorList>
            <person name="Adams T.M."/>
            <person name="Armitage A.D."/>
            <person name="Sobczyk M.K."/>
            <person name="Bates H.J."/>
            <person name="Dunwell J.M."/>
            <person name="Nellist C.F."/>
            <person name="Harrison R.J."/>
        </authorList>
    </citation>
    <scope>NUCLEOTIDE SEQUENCE [LARGE SCALE GENOMIC DNA]</scope>
    <source>
        <strain evidence="2 4">SCRP249</strain>
        <strain evidence="3 5">SCRP333</strain>
    </source>
</reference>
<protein>
    <recommendedName>
        <fullName evidence="6">RxLR effector protein</fullName>
    </recommendedName>
</protein>
<accession>A0A6A3MCH6</accession>
<evidence type="ECO:0000313" key="3">
    <source>
        <dbReference type="EMBL" id="KAE9322609.1"/>
    </source>
</evidence>
<dbReference type="AlphaFoldDB" id="A0A6A3MCH6"/>
<name>A0A6A3MCH6_9STRA</name>
<evidence type="ECO:0000313" key="2">
    <source>
        <dbReference type="EMBL" id="KAE9028477.1"/>
    </source>
</evidence>
<comment type="caution">
    <text evidence="2">The sequence shown here is derived from an EMBL/GenBank/DDBJ whole genome shotgun (WGS) entry which is preliminary data.</text>
</comment>
<evidence type="ECO:0008006" key="6">
    <source>
        <dbReference type="Google" id="ProtNLM"/>
    </source>
</evidence>
<proteinExistence type="predicted"/>
<feature type="signal peptide" evidence="1">
    <location>
        <begin position="1"/>
        <end position="18"/>
    </location>
</feature>
<keyword evidence="5" id="KW-1185">Reference proteome</keyword>
<evidence type="ECO:0000313" key="4">
    <source>
        <dbReference type="Proteomes" id="UP000429607"/>
    </source>
</evidence>
<feature type="chain" id="PRO_5036165124" description="RxLR effector protein" evidence="1">
    <location>
        <begin position="19"/>
        <end position="104"/>
    </location>
</feature>
<evidence type="ECO:0000313" key="5">
    <source>
        <dbReference type="Proteomes" id="UP000434957"/>
    </source>
</evidence>
<evidence type="ECO:0000256" key="1">
    <source>
        <dbReference type="SAM" id="SignalP"/>
    </source>
</evidence>
<dbReference type="Proteomes" id="UP000429607">
    <property type="component" value="Unassembled WGS sequence"/>
</dbReference>
<dbReference type="Proteomes" id="UP000434957">
    <property type="component" value="Unassembled WGS sequence"/>
</dbReference>
<organism evidence="2 4">
    <name type="scientific">Phytophthora rubi</name>
    <dbReference type="NCBI Taxonomy" id="129364"/>
    <lineage>
        <taxon>Eukaryota</taxon>
        <taxon>Sar</taxon>
        <taxon>Stramenopiles</taxon>
        <taxon>Oomycota</taxon>
        <taxon>Peronosporomycetes</taxon>
        <taxon>Peronosporales</taxon>
        <taxon>Peronosporaceae</taxon>
        <taxon>Phytophthora</taxon>
    </lineage>
</organism>
<dbReference type="EMBL" id="QXFT01001300">
    <property type="protein sequence ID" value="KAE9322609.1"/>
    <property type="molecule type" value="Genomic_DNA"/>
</dbReference>
<sequence>MGAALLIALIVVFLLVAGENQSISSPGTEGRRHSVPHNDYISMRSRATGRRLAFDAKSSSAKALNLPPNTTNVRWAYDPKSRLLWLASRPALFLYAGATDLSMH</sequence>